<evidence type="ECO:0000313" key="2">
    <source>
        <dbReference type="Proteomes" id="UP000321306"/>
    </source>
</evidence>
<proteinExistence type="predicted"/>
<name>A0A511MXR8_DEIC1</name>
<evidence type="ECO:0000313" key="1">
    <source>
        <dbReference type="EMBL" id="GEM45359.1"/>
    </source>
</evidence>
<reference evidence="1 2" key="1">
    <citation type="submission" date="2019-07" db="EMBL/GenBank/DDBJ databases">
        <title>Whole genome shotgun sequence of Deinococcus cellulosilyticus NBRC 106333.</title>
        <authorList>
            <person name="Hosoyama A."/>
            <person name="Uohara A."/>
            <person name="Ohji S."/>
            <person name="Ichikawa N."/>
        </authorList>
    </citation>
    <scope>NUCLEOTIDE SEQUENCE [LARGE SCALE GENOMIC DNA]</scope>
    <source>
        <strain evidence="1 2">NBRC 106333</strain>
    </source>
</reference>
<protein>
    <submittedName>
        <fullName evidence="1">Uncharacterized protein</fullName>
    </submittedName>
</protein>
<dbReference type="EMBL" id="BJXB01000003">
    <property type="protein sequence ID" value="GEM45359.1"/>
    <property type="molecule type" value="Genomic_DNA"/>
</dbReference>
<organism evidence="1 2">
    <name type="scientific">Deinococcus cellulosilyticus (strain DSM 18568 / NBRC 106333 / KACC 11606 / 5516J-15)</name>
    <dbReference type="NCBI Taxonomy" id="1223518"/>
    <lineage>
        <taxon>Bacteria</taxon>
        <taxon>Thermotogati</taxon>
        <taxon>Deinococcota</taxon>
        <taxon>Deinococci</taxon>
        <taxon>Deinococcales</taxon>
        <taxon>Deinococcaceae</taxon>
        <taxon>Deinococcus</taxon>
    </lineage>
</organism>
<dbReference type="AlphaFoldDB" id="A0A511MXR8"/>
<gene>
    <name evidence="1" type="ORF">DC3_09940</name>
</gene>
<comment type="caution">
    <text evidence="1">The sequence shown here is derived from an EMBL/GenBank/DDBJ whole genome shotgun (WGS) entry which is preliminary data.</text>
</comment>
<keyword evidence="2" id="KW-1185">Reference proteome</keyword>
<accession>A0A511MXR8</accession>
<dbReference type="Proteomes" id="UP000321306">
    <property type="component" value="Unassembled WGS sequence"/>
</dbReference>
<sequence>MGEFSCIRLDTIPLENEIQNFKEHSDFLRNLLKENMSVKHKIFATCDLKFMEDAADPDLFRWSAALLLLRQ</sequence>